<dbReference type="EMBL" id="QOKY01000202">
    <property type="protein sequence ID" value="RMZ52817.1"/>
    <property type="molecule type" value="Genomic_DNA"/>
</dbReference>
<dbReference type="PANTHER" id="PTHR34203:SF15">
    <property type="entry name" value="SLL1173 PROTEIN"/>
    <property type="match status" value="1"/>
</dbReference>
<protein>
    <recommendedName>
        <fullName evidence="2">Methyltransferase FkbM domain-containing protein</fullName>
    </recommendedName>
</protein>
<evidence type="ECO:0000313" key="6">
    <source>
        <dbReference type="Proteomes" id="UP000279271"/>
    </source>
</evidence>
<feature type="domain" description="Methyltransferase FkbM" evidence="2">
    <location>
        <begin position="255"/>
        <end position="338"/>
    </location>
</feature>
<keyword evidence="1" id="KW-0472">Membrane</keyword>
<dbReference type="NCBIfam" id="TIGR01444">
    <property type="entry name" value="fkbM_fam"/>
    <property type="match status" value="1"/>
</dbReference>
<evidence type="ECO:0000313" key="5">
    <source>
        <dbReference type="Proteomes" id="UP000028924"/>
    </source>
</evidence>
<dbReference type="AlphaFoldDB" id="A0A087SRD1"/>
<keyword evidence="5" id="KW-1185">Reference proteome</keyword>
<reference evidence="3 5" key="1">
    <citation type="journal article" date="2014" name="BMC Genomics">
        <title>Oil accumulation mechanisms of the oleaginous microalga Chlorella protothecoides revealed through its genome, transcriptomes, and proteomes.</title>
        <authorList>
            <person name="Gao C."/>
            <person name="Wang Y."/>
            <person name="Shen Y."/>
            <person name="Yan D."/>
            <person name="He X."/>
            <person name="Dai J."/>
            <person name="Wu Q."/>
        </authorList>
    </citation>
    <scope>NUCLEOTIDE SEQUENCE [LARGE SCALE GENOMIC DNA]</scope>
    <source>
        <strain evidence="3 5">0710</strain>
    </source>
</reference>
<organism evidence="3 5">
    <name type="scientific">Auxenochlorella protothecoides</name>
    <name type="common">Green microalga</name>
    <name type="synonym">Chlorella protothecoides</name>
    <dbReference type="NCBI Taxonomy" id="3075"/>
    <lineage>
        <taxon>Eukaryota</taxon>
        <taxon>Viridiplantae</taxon>
        <taxon>Chlorophyta</taxon>
        <taxon>core chlorophytes</taxon>
        <taxon>Trebouxiophyceae</taxon>
        <taxon>Chlorellales</taxon>
        <taxon>Chlorellaceae</taxon>
        <taxon>Auxenochlorella</taxon>
    </lineage>
</organism>
<dbReference type="KEGG" id="apro:F751_1564"/>
<evidence type="ECO:0000259" key="2">
    <source>
        <dbReference type="Pfam" id="PF05050"/>
    </source>
</evidence>
<feature type="transmembrane region" description="Helical" evidence="1">
    <location>
        <begin position="20"/>
        <end position="38"/>
    </location>
</feature>
<dbReference type="GeneID" id="23612955"/>
<reference evidence="6" key="2">
    <citation type="journal article" date="2018" name="Algal Res.">
        <title>Characterization of plant carbon substrate utilization by Auxenochlorella protothecoides.</title>
        <authorList>
            <person name="Vogler B.W."/>
            <person name="Starkenburg S.R."/>
            <person name="Sudasinghe N."/>
            <person name="Schambach J.Y."/>
            <person name="Rollin J.A."/>
            <person name="Pattathil S."/>
            <person name="Barry A.N."/>
        </authorList>
    </citation>
    <scope>NUCLEOTIDE SEQUENCE [LARGE SCALE GENOMIC DNA]</scope>
    <source>
        <strain evidence="6">UTEX 25</strain>
    </source>
</reference>
<dbReference type="InterPro" id="IPR006342">
    <property type="entry name" value="FkbM_mtfrase"/>
</dbReference>
<dbReference type="Proteomes" id="UP000028924">
    <property type="component" value="Unassembled WGS sequence"/>
</dbReference>
<dbReference type="RefSeq" id="XP_011401299.1">
    <property type="nucleotide sequence ID" value="XM_011402997.1"/>
</dbReference>
<gene>
    <name evidence="4" type="ORF">APUTEX25_000936</name>
    <name evidence="3" type="ORF">F751_1564</name>
</gene>
<dbReference type="eggNOG" id="ENOG502S9R7">
    <property type="taxonomic scope" value="Eukaryota"/>
</dbReference>
<dbReference type="Proteomes" id="UP000279271">
    <property type="component" value="Unassembled WGS sequence"/>
</dbReference>
<evidence type="ECO:0000313" key="3">
    <source>
        <dbReference type="EMBL" id="KFM28285.1"/>
    </source>
</evidence>
<dbReference type="OrthoDB" id="530233at2759"/>
<keyword evidence="1" id="KW-1133">Transmembrane helix</keyword>
<reference evidence="4" key="4">
    <citation type="submission" date="2018-11" db="EMBL/GenBank/DDBJ databases">
        <title>Characterization of plant carbon substrate utilization by Auxenochlorella protothecoides.</title>
        <authorList>
            <person name="Vogler B.W."/>
            <person name="Starkenburg S.R."/>
            <person name="Sudasinghe N."/>
            <person name="Schambach J.Y."/>
            <person name="Rollin J.A."/>
            <person name="Pattathil S."/>
            <person name="Barry A.N."/>
        </authorList>
    </citation>
    <scope>NUCLEOTIDE SEQUENCE [LARGE SCALE GENOMIC DNA]</scope>
    <source>
        <strain evidence="4">UTEX 25</strain>
    </source>
</reference>
<dbReference type="InterPro" id="IPR052514">
    <property type="entry name" value="SAM-dependent_MTase"/>
</dbReference>
<dbReference type="SUPFAM" id="SSF53335">
    <property type="entry name" value="S-adenosyl-L-methionine-dependent methyltransferases"/>
    <property type="match status" value="1"/>
</dbReference>
<dbReference type="EMBL" id="KL662166">
    <property type="protein sequence ID" value="KFM28285.1"/>
    <property type="molecule type" value="Genomic_DNA"/>
</dbReference>
<evidence type="ECO:0000313" key="4">
    <source>
        <dbReference type="EMBL" id="RMZ52817.1"/>
    </source>
</evidence>
<keyword evidence="1" id="KW-0812">Transmembrane</keyword>
<dbReference type="PANTHER" id="PTHR34203">
    <property type="entry name" value="METHYLTRANSFERASE, FKBM FAMILY PROTEIN"/>
    <property type="match status" value="1"/>
</dbReference>
<dbReference type="Gene3D" id="3.40.50.150">
    <property type="entry name" value="Vaccinia Virus protein VP39"/>
    <property type="match status" value="1"/>
</dbReference>
<sequence>MSSAGRALRRPRTPATASGIIKPLLGVVIAAGILYVAVEAAGGRNLLDEGLRAVGGADIGTALTSIGLTMSTVSGDLEIREYCRSEHSSELAWHFRNQTVDVPFYTACPGSGWLERFQELAPSAPLMVVDIGCNKGYSSAHVFSLWAPELGFAPDTLRTKRPEVPCGTCADCNEQVLVKSTVKKHSAPLTLFCVEPSMRNFAHLILTRDAFFPPTSPPDLQWYIVNAAVSNVTGVSHFPRGCVDELCSLQGNSDGTRPRDFDYVPLTTLDALVKDYAIPAIDILKIDTEGFDATVILGSMEVLARGRVSLLTFEYHEVGVWREYALRDVVEKLDGLDYVCYFDSKQTLSRMTSCWDPAYEYYNWSNVVCVKRTHFMYAELEAMSSRFERHRAEYYAGKRAAGQGKEPTVQDAASP</sequence>
<accession>A0A087SRD1</accession>
<reference evidence="4" key="3">
    <citation type="submission" date="2018-10" db="EMBL/GenBank/DDBJ databases">
        <authorList>
            <person name="Hovde B."/>
            <person name="Zhang X."/>
        </authorList>
    </citation>
    <scope>NUCLEOTIDE SEQUENCE [LARGE SCALE GENOMIC DNA]</scope>
    <source>
        <strain evidence="4">UTEX 25</strain>
    </source>
</reference>
<name>A0A087SRD1_AUXPR</name>
<dbReference type="InterPro" id="IPR029063">
    <property type="entry name" value="SAM-dependent_MTases_sf"/>
</dbReference>
<proteinExistence type="predicted"/>
<dbReference type="Pfam" id="PF05050">
    <property type="entry name" value="Methyltransf_21"/>
    <property type="match status" value="1"/>
</dbReference>
<evidence type="ECO:0000256" key="1">
    <source>
        <dbReference type="SAM" id="Phobius"/>
    </source>
</evidence>